<sequence>MVRSKMGKHKILHRNLTIFSDNQILVIYIMVVQLKQLTTHLPQACTHTHLTCRERSWWQMPKRCC</sequence>
<protein>
    <submittedName>
        <fullName evidence="1">Uncharacterized protein</fullName>
    </submittedName>
</protein>
<dbReference type="Proteomes" id="UP000015106">
    <property type="component" value="Chromosome 5"/>
</dbReference>
<accession>A0A8R7QL17</accession>
<reference evidence="2" key="1">
    <citation type="journal article" date="2013" name="Nature">
        <title>Draft genome of the wheat A-genome progenitor Triticum urartu.</title>
        <authorList>
            <person name="Ling H.Q."/>
            <person name="Zhao S."/>
            <person name="Liu D."/>
            <person name="Wang J."/>
            <person name="Sun H."/>
            <person name="Zhang C."/>
            <person name="Fan H."/>
            <person name="Li D."/>
            <person name="Dong L."/>
            <person name="Tao Y."/>
            <person name="Gao C."/>
            <person name="Wu H."/>
            <person name="Li Y."/>
            <person name="Cui Y."/>
            <person name="Guo X."/>
            <person name="Zheng S."/>
            <person name="Wang B."/>
            <person name="Yu K."/>
            <person name="Liang Q."/>
            <person name="Yang W."/>
            <person name="Lou X."/>
            <person name="Chen J."/>
            <person name="Feng M."/>
            <person name="Jian J."/>
            <person name="Zhang X."/>
            <person name="Luo G."/>
            <person name="Jiang Y."/>
            <person name="Liu J."/>
            <person name="Wang Z."/>
            <person name="Sha Y."/>
            <person name="Zhang B."/>
            <person name="Wu H."/>
            <person name="Tang D."/>
            <person name="Shen Q."/>
            <person name="Xue P."/>
            <person name="Zou S."/>
            <person name="Wang X."/>
            <person name="Liu X."/>
            <person name="Wang F."/>
            <person name="Yang Y."/>
            <person name="An X."/>
            <person name="Dong Z."/>
            <person name="Zhang K."/>
            <person name="Zhang X."/>
            <person name="Luo M.C."/>
            <person name="Dvorak J."/>
            <person name="Tong Y."/>
            <person name="Wang J."/>
            <person name="Yang H."/>
            <person name="Li Z."/>
            <person name="Wang D."/>
            <person name="Zhang A."/>
            <person name="Wang J."/>
        </authorList>
    </citation>
    <scope>NUCLEOTIDE SEQUENCE</scope>
    <source>
        <strain evidence="2">cv. G1812</strain>
    </source>
</reference>
<dbReference type="Gramene" id="TuG1812G0500004739.01.T03">
    <property type="protein sequence ID" value="TuG1812G0500004739.01.T03.cds276099"/>
    <property type="gene ID" value="TuG1812G0500004739.01"/>
</dbReference>
<evidence type="ECO:0000313" key="1">
    <source>
        <dbReference type="EnsemblPlants" id="TuG1812G0500004739.01.T03.cds276099"/>
    </source>
</evidence>
<reference evidence="1" key="2">
    <citation type="submission" date="2018-03" db="EMBL/GenBank/DDBJ databases">
        <title>The Triticum urartu genome reveals the dynamic nature of wheat genome evolution.</title>
        <authorList>
            <person name="Ling H."/>
            <person name="Ma B."/>
            <person name="Shi X."/>
            <person name="Liu H."/>
            <person name="Dong L."/>
            <person name="Sun H."/>
            <person name="Cao Y."/>
            <person name="Gao Q."/>
            <person name="Zheng S."/>
            <person name="Li Y."/>
            <person name="Yu Y."/>
            <person name="Du H."/>
            <person name="Qi M."/>
            <person name="Li Y."/>
            <person name="Yu H."/>
            <person name="Cui Y."/>
            <person name="Wang N."/>
            <person name="Chen C."/>
            <person name="Wu H."/>
            <person name="Zhao Y."/>
            <person name="Zhang J."/>
            <person name="Li Y."/>
            <person name="Zhou W."/>
            <person name="Zhang B."/>
            <person name="Hu W."/>
            <person name="Eijk M."/>
            <person name="Tang J."/>
            <person name="Witsenboer H."/>
            <person name="Zhao S."/>
            <person name="Li Z."/>
            <person name="Zhang A."/>
            <person name="Wang D."/>
            <person name="Liang C."/>
        </authorList>
    </citation>
    <scope>NUCLEOTIDE SEQUENCE [LARGE SCALE GENOMIC DNA]</scope>
    <source>
        <strain evidence="1">cv. G1812</strain>
    </source>
</reference>
<name>A0A8R7QL17_TRIUA</name>
<proteinExistence type="predicted"/>
<reference evidence="1" key="3">
    <citation type="submission" date="2022-06" db="UniProtKB">
        <authorList>
            <consortium name="EnsemblPlants"/>
        </authorList>
    </citation>
    <scope>IDENTIFICATION</scope>
</reference>
<dbReference type="EnsemblPlants" id="TuG1812G0500004739.01.T03">
    <property type="protein sequence ID" value="TuG1812G0500004739.01.T03.cds276099"/>
    <property type="gene ID" value="TuG1812G0500004739.01"/>
</dbReference>
<evidence type="ECO:0000313" key="2">
    <source>
        <dbReference type="Proteomes" id="UP000015106"/>
    </source>
</evidence>
<dbReference type="AlphaFoldDB" id="A0A8R7QL17"/>
<keyword evidence="2" id="KW-1185">Reference proteome</keyword>
<organism evidence="1 2">
    <name type="scientific">Triticum urartu</name>
    <name type="common">Red wild einkorn</name>
    <name type="synonym">Crithodium urartu</name>
    <dbReference type="NCBI Taxonomy" id="4572"/>
    <lineage>
        <taxon>Eukaryota</taxon>
        <taxon>Viridiplantae</taxon>
        <taxon>Streptophyta</taxon>
        <taxon>Embryophyta</taxon>
        <taxon>Tracheophyta</taxon>
        <taxon>Spermatophyta</taxon>
        <taxon>Magnoliopsida</taxon>
        <taxon>Liliopsida</taxon>
        <taxon>Poales</taxon>
        <taxon>Poaceae</taxon>
        <taxon>BOP clade</taxon>
        <taxon>Pooideae</taxon>
        <taxon>Triticodae</taxon>
        <taxon>Triticeae</taxon>
        <taxon>Triticinae</taxon>
        <taxon>Triticum</taxon>
    </lineage>
</organism>